<name>A0A6G1CYD8_9ORYZ</name>
<protein>
    <recommendedName>
        <fullName evidence="1">F-box domain-containing protein</fullName>
    </recommendedName>
</protein>
<dbReference type="Proteomes" id="UP000479710">
    <property type="component" value="Unassembled WGS sequence"/>
</dbReference>
<dbReference type="InterPro" id="IPR001810">
    <property type="entry name" value="F-box_dom"/>
</dbReference>
<dbReference type="PANTHER" id="PTHR31264:SF3">
    <property type="entry name" value="OS07G0554100 PROTEIN"/>
    <property type="match status" value="1"/>
</dbReference>
<evidence type="ECO:0000259" key="1">
    <source>
        <dbReference type="SMART" id="SM00256"/>
    </source>
</evidence>
<dbReference type="OrthoDB" id="690492at2759"/>
<dbReference type="EMBL" id="SPHZ02000007">
    <property type="protein sequence ID" value="KAF0905119.1"/>
    <property type="molecule type" value="Genomic_DNA"/>
</dbReference>
<dbReference type="InterPro" id="IPR036047">
    <property type="entry name" value="F-box-like_dom_sf"/>
</dbReference>
<feature type="domain" description="F-box" evidence="1">
    <location>
        <begin position="15"/>
        <end position="56"/>
    </location>
</feature>
<accession>A0A6G1CYD8</accession>
<gene>
    <name evidence="2" type="ORF">E2562_000917</name>
</gene>
<comment type="caution">
    <text evidence="2">The sequence shown here is derived from an EMBL/GenBank/DDBJ whole genome shotgun (WGS) entry which is preliminary data.</text>
</comment>
<reference evidence="2 3" key="1">
    <citation type="submission" date="2019-11" db="EMBL/GenBank/DDBJ databases">
        <title>Whole genome sequence of Oryza granulata.</title>
        <authorList>
            <person name="Li W."/>
        </authorList>
    </citation>
    <scope>NUCLEOTIDE SEQUENCE [LARGE SCALE GENOMIC DNA]</scope>
    <source>
        <strain evidence="3">cv. Menghai</strain>
        <tissue evidence="2">Leaf</tissue>
    </source>
</reference>
<dbReference type="AlphaFoldDB" id="A0A6G1CYD8"/>
<proteinExistence type="predicted"/>
<dbReference type="SMART" id="SM00256">
    <property type="entry name" value="FBOX"/>
    <property type="match status" value="1"/>
</dbReference>
<organism evidence="2 3">
    <name type="scientific">Oryza meyeriana var. granulata</name>
    <dbReference type="NCBI Taxonomy" id="110450"/>
    <lineage>
        <taxon>Eukaryota</taxon>
        <taxon>Viridiplantae</taxon>
        <taxon>Streptophyta</taxon>
        <taxon>Embryophyta</taxon>
        <taxon>Tracheophyta</taxon>
        <taxon>Spermatophyta</taxon>
        <taxon>Magnoliopsida</taxon>
        <taxon>Liliopsida</taxon>
        <taxon>Poales</taxon>
        <taxon>Poaceae</taxon>
        <taxon>BOP clade</taxon>
        <taxon>Oryzoideae</taxon>
        <taxon>Oryzeae</taxon>
        <taxon>Oryzinae</taxon>
        <taxon>Oryza</taxon>
        <taxon>Oryza meyeriana</taxon>
    </lineage>
</organism>
<dbReference type="Pfam" id="PF12937">
    <property type="entry name" value="F-box-like"/>
    <property type="match status" value="1"/>
</dbReference>
<evidence type="ECO:0000313" key="3">
    <source>
        <dbReference type="Proteomes" id="UP000479710"/>
    </source>
</evidence>
<dbReference type="PANTHER" id="PTHR31264">
    <property type="entry name" value="OS07G0554500 PROTEIN-RELATED"/>
    <property type="match status" value="1"/>
</dbReference>
<keyword evidence="3" id="KW-1185">Reference proteome</keyword>
<sequence length="182" mass="20088">MAGHEMASQSPVAALTDDLLAEIFIRLPTPEDLVRASAACVSFRRLVTDRSFLRRFRSLHAPPLVGFLDHKGFHPALPPHPSAPAARAVSDAADFTLSFLPSPGSWMVRDVRDGRVLVDRDPEAESGGSDEPLIFTEIAVCDPLRRRFLLLPPIPDDLASSVERPAHVHLERWCEPFLAPRS</sequence>
<evidence type="ECO:0000313" key="2">
    <source>
        <dbReference type="EMBL" id="KAF0905119.1"/>
    </source>
</evidence>
<dbReference type="SUPFAM" id="SSF81383">
    <property type="entry name" value="F-box domain"/>
    <property type="match status" value="1"/>
</dbReference>
<dbReference type="Gene3D" id="1.20.1280.50">
    <property type="match status" value="1"/>
</dbReference>